<dbReference type="Proteomes" id="UP000815325">
    <property type="component" value="Unassembled WGS sequence"/>
</dbReference>
<name>A0ABQ7HAI5_DUNSA</name>
<protein>
    <submittedName>
        <fullName evidence="4">WD40-repeat-containing domain protein</fullName>
    </submittedName>
</protein>
<dbReference type="InterPro" id="IPR001680">
    <property type="entry name" value="WD40_rpt"/>
</dbReference>
<dbReference type="InterPro" id="IPR036322">
    <property type="entry name" value="WD40_repeat_dom_sf"/>
</dbReference>
<dbReference type="SUPFAM" id="SSF50978">
    <property type="entry name" value="WD40 repeat-like"/>
    <property type="match status" value="1"/>
</dbReference>
<keyword evidence="3" id="KW-0472">Membrane</keyword>
<reference evidence="4" key="1">
    <citation type="submission" date="2017-08" db="EMBL/GenBank/DDBJ databases">
        <authorList>
            <person name="Polle J.E."/>
            <person name="Barry K."/>
            <person name="Cushman J."/>
            <person name="Schmutz J."/>
            <person name="Tran D."/>
            <person name="Hathwaick L.T."/>
            <person name="Yim W.C."/>
            <person name="Jenkins J."/>
            <person name="Mckie-Krisberg Z.M."/>
            <person name="Prochnik S."/>
            <person name="Lindquist E."/>
            <person name="Dockter R.B."/>
            <person name="Adam C."/>
            <person name="Molina H."/>
            <person name="Bunkerborg J."/>
            <person name="Jin E."/>
            <person name="Buchheim M."/>
            <person name="Magnuson J."/>
        </authorList>
    </citation>
    <scope>NUCLEOTIDE SEQUENCE</scope>
    <source>
        <strain evidence="4">CCAP 19/18</strain>
    </source>
</reference>
<dbReference type="PANTHER" id="PTHR45282">
    <property type="entry name" value="OS03G0858400 PROTEIN"/>
    <property type="match status" value="1"/>
</dbReference>
<organism evidence="4 5">
    <name type="scientific">Dunaliella salina</name>
    <name type="common">Green alga</name>
    <name type="synonym">Protococcus salinus</name>
    <dbReference type="NCBI Taxonomy" id="3046"/>
    <lineage>
        <taxon>Eukaryota</taxon>
        <taxon>Viridiplantae</taxon>
        <taxon>Chlorophyta</taxon>
        <taxon>core chlorophytes</taxon>
        <taxon>Chlorophyceae</taxon>
        <taxon>CS clade</taxon>
        <taxon>Chlamydomonadales</taxon>
        <taxon>Dunaliellaceae</taxon>
        <taxon>Dunaliella</taxon>
    </lineage>
</organism>
<keyword evidence="1" id="KW-0853">WD repeat</keyword>
<feature type="repeat" description="WD" evidence="1">
    <location>
        <begin position="325"/>
        <end position="366"/>
    </location>
</feature>
<dbReference type="SMART" id="SM00320">
    <property type="entry name" value="WD40"/>
    <property type="match status" value="4"/>
</dbReference>
<dbReference type="EMBL" id="MU069437">
    <property type="protein sequence ID" value="KAF5843867.1"/>
    <property type="molecule type" value="Genomic_DNA"/>
</dbReference>
<proteinExistence type="predicted"/>
<comment type="caution">
    <text evidence="4">The sequence shown here is derived from an EMBL/GenBank/DDBJ whole genome shotgun (WGS) entry which is preliminary data.</text>
</comment>
<feature type="compositionally biased region" description="Low complexity" evidence="2">
    <location>
        <begin position="62"/>
        <end position="83"/>
    </location>
</feature>
<dbReference type="Pfam" id="PF00400">
    <property type="entry name" value="WD40"/>
    <property type="match status" value="3"/>
</dbReference>
<dbReference type="Gene3D" id="2.130.10.10">
    <property type="entry name" value="YVTN repeat-like/Quinoprotein amine dehydrogenase"/>
    <property type="match status" value="3"/>
</dbReference>
<keyword evidence="3" id="KW-0812">Transmembrane</keyword>
<accession>A0ABQ7HAI5</accession>
<keyword evidence="5" id="KW-1185">Reference proteome</keyword>
<feature type="repeat" description="WD" evidence="1">
    <location>
        <begin position="127"/>
        <end position="160"/>
    </location>
</feature>
<dbReference type="PROSITE" id="PS50082">
    <property type="entry name" value="WD_REPEATS_2"/>
    <property type="match status" value="2"/>
</dbReference>
<evidence type="ECO:0000313" key="5">
    <source>
        <dbReference type="Proteomes" id="UP000815325"/>
    </source>
</evidence>
<dbReference type="PANTHER" id="PTHR45282:SF2">
    <property type="entry name" value="OS03G0858400 PROTEIN"/>
    <property type="match status" value="1"/>
</dbReference>
<evidence type="ECO:0000256" key="3">
    <source>
        <dbReference type="SAM" id="Phobius"/>
    </source>
</evidence>
<feature type="transmembrane region" description="Helical" evidence="3">
    <location>
        <begin position="17"/>
        <end position="38"/>
    </location>
</feature>
<dbReference type="PROSITE" id="PS50294">
    <property type="entry name" value="WD_REPEATS_REGION"/>
    <property type="match status" value="3"/>
</dbReference>
<keyword evidence="3" id="KW-1133">Transmembrane helix</keyword>
<gene>
    <name evidence="4" type="ORF">DUNSADRAFT_5105</name>
</gene>
<sequence length="461" mass="50125">METDGGPLPAMSPAAKGILAAAGVSITMLIGLLGLAIFKCLRRATRSLTHAQATKGKKGAAKPKQQQQQQRSQQQQKQQVMAAHAEPLERGMNFKELKEAEKRAEKSRKAAAKDDHASGHALFLNTLKGHGDAVHSVAWNTEGKQLVTACEDMVVRVFDVLDVTTRNQKYTSIRAAKIPQGAGFGDSDNEVLVLMQGTNMAMLAAYGPTANKAEKGPPFEQKWMLENVHGKEALLSMCTVPRAAACAGKGIAITCSTKKDARVFDMQGKELAKLDPNSLLNHSLVVSRDGRFAAVASFTSEIRFWELKWEKGTGAFRGPFKAMELKGHKSQVMCAAISADNKRAVTASKDGTLRVWRIDVRYELDEDPKCTIVIAMPLPPGKVYQHVEFGPDGVIAASHEGMVHLISADRGDLLESIDAHEKPITSLSWCPRKVKTPGASAPHAVLATSSLDHKVRLWRWP</sequence>
<dbReference type="InterPro" id="IPR015943">
    <property type="entry name" value="WD40/YVTN_repeat-like_dom_sf"/>
</dbReference>
<evidence type="ECO:0000256" key="1">
    <source>
        <dbReference type="PROSITE-ProRule" id="PRU00221"/>
    </source>
</evidence>
<evidence type="ECO:0000256" key="2">
    <source>
        <dbReference type="SAM" id="MobiDB-lite"/>
    </source>
</evidence>
<evidence type="ECO:0000313" key="4">
    <source>
        <dbReference type="EMBL" id="KAF5843867.1"/>
    </source>
</evidence>
<feature type="region of interest" description="Disordered" evidence="2">
    <location>
        <begin position="51"/>
        <end position="94"/>
    </location>
</feature>